<dbReference type="AlphaFoldDB" id="A0A6A6APC1"/>
<proteinExistence type="predicted"/>
<evidence type="ECO:0000313" key="2">
    <source>
        <dbReference type="Proteomes" id="UP000799771"/>
    </source>
</evidence>
<dbReference type="RefSeq" id="XP_033528156.1">
    <property type="nucleotide sequence ID" value="XM_033669991.1"/>
</dbReference>
<keyword evidence="2" id="KW-1185">Reference proteome</keyword>
<reference evidence="1" key="1">
    <citation type="journal article" date="2020" name="Stud. Mycol.">
        <title>101 Dothideomycetes genomes: a test case for predicting lifestyles and emergence of pathogens.</title>
        <authorList>
            <person name="Haridas S."/>
            <person name="Albert R."/>
            <person name="Binder M."/>
            <person name="Bloem J."/>
            <person name="Labutti K."/>
            <person name="Salamov A."/>
            <person name="Andreopoulos B."/>
            <person name="Baker S."/>
            <person name="Barry K."/>
            <person name="Bills G."/>
            <person name="Bluhm B."/>
            <person name="Cannon C."/>
            <person name="Castanera R."/>
            <person name="Culley D."/>
            <person name="Daum C."/>
            <person name="Ezra D."/>
            <person name="Gonzalez J."/>
            <person name="Henrissat B."/>
            <person name="Kuo A."/>
            <person name="Liang C."/>
            <person name="Lipzen A."/>
            <person name="Lutzoni F."/>
            <person name="Magnuson J."/>
            <person name="Mondo S."/>
            <person name="Nolan M."/>
            <person name="Ohm R."/>
            <person name="Pangilinan J."/>
            <person name="Park H.-J."/>
            <person name="Ramirez L."/>
            <person name="Alfaro M."/>
            <person name="Sun H."/>
            <person name="Tritt A."/>
            <person name="Yoshinaga Y."/>
            <person name="Zwiers L.-H."/>
            <person name="Turgeon B."/>
            <person name="Goodwin S."/>
            <person name="Spatafora J."/>
            <person name="Crous P."/>
            <person name="Grigoriev I."/>
        </authorList>
    </citation>
    <scope>NUCLEOTIDE SEQUENCE</scope>
    <source>
        <strain evidence="1">CBS 119687</strain>
    </source>
</reference>
<dbReference type="OrthoDB" id="3801165at2759"/>
<dbReference type="GeneID" id="54410423"/>
<organism evidence="1 2">
    <name type="scientific">Dothidotthia symphoricarpi CBS 119687</name>
    <dbReference type="NCBI Taxonomy" id="1392245"/>
    <lineage>
        <taxon>Eukaryota</taxon>
        <taxon>Fungi</taxon>
        <taxon>Dikarya</taxon>
        <taxon>Ascomycota</taxon>
        <taxon>Pezizomycotina</taxon>
        <taxon>Dothideomycetes</taxon>
        <taxon>Pleosporomycetidae</taxon>
        <taxon>Pleosporales</taxon>
        <taxon>Dothidotthiaceae</taxon>
        <taxon>Dothidotthia</taxon>
    </lineage>
</organism>
<sequence length="347" mass="39839">MALSHQELLRLHQKATMLLEHKLKKIPARVWASGRHPTISDIYERPNELVIEEINPQTQLAFIFENFDKFAAAGFRARRHEQDMLVTVAIFYWQMDPTHSFSHRHKEVRWNVLLALIKLNAPDSDTLGDELTHYLNSFIDAWMDACFRVEWGTAEDRAHETRDYFIARCFRGGSKLDLVTWTSSPRKAMATAVKKLEALVPPMPFEPKEFWTKAREQPVDEWKRNGRAWAMQYVIHTEGLYAHFDQQERHLEAQILLEGGDLTKSFGNMGVEGAPPQYLCEALFEQPLVKALLVDVDEDVRAAPAATYPPWMSPAQAIELIEGVAQGVDDITEGLKGMSYLEDKMEM</sequence>
<protein>
    <submittedName>
        <fullName evidence="1">Uncharacterized protein</fullName>
    </submittedName>
</protein>
<dbReference type="EMBL" id="ML977498">
    <property type="protein sequence ID" value="KAF2133769.1"/>
    <property type="molecule type" value="Genomic_DNA"/>
</dbReference>
<accession>A0A6A6APC1</accession>
<name>A0A6A6APC1_9PLEO</name>
<dbReference type="Proteomes" id="UP000799771">
    <property type="component" value="Unassembled WGS sequence"/>
</dbReference>
<evidence type="ECO:0000313" key="1">
    <source>
        <dbReference type="EMBL" id="KAF2133769.1"/>
    </source>
</evidence>
<gene>
    <name evidence="1" type="ORF">P153DRAFT_380950</name>
</gene>